<proteinExistence type="predicted"/>
<name>A0A1A6A051_9TREE</name>
<dbReference type="Proteomes" id="UP000078595">
    <property type="component" value="Chromosome 7"/>
</dbReference>
<evidence type="ECO:0000313" key="3">
    <source>
        <dbReference type="Proteomes" id="UP000078595"/>
    </source>
</evidence>
<evidence type="ECO:0000313" key="1">
    <source>
        <dbReference type="EMBL" id="OBR83430.1"/>
    </source>
</evidence>
<sequence>MNHVLDAVHGVREANFRFFQVLEEQACDWIVANSAAGRQERESGRSGDPSSVSGALTRVAAGVTLLPVKAAISVYSAHQALKDEARQRALERRLRSDDGSCSAVETLDGVLQEFRKRYGTEEPDASHYASTDNPLTRPLFPSEAGTIKITASVYSSVASAHVHPLSDIDNDKGHYQDALMSMMRSLDKDMEALNSQPGSTGPSDLAASVGTMVKSLTDRMAREYPQMGFRAALPDGTTFSKGPSEFVDYKGTVRKY</sequence>
<dbReference type="EMBL" id="KI894033">
    <property type="protein sequence ID" value="OBR83430.1"/>
    <property type="molecule type" value="Genomic_DNA"/>
</dbReference>
<accession>A0A1A6A051</accession>
<dbReference type="GeneID" id="28969407"/>
<dbReference type="VEuPathDB" id="FungiDB:I303_05708"/>
<organism evidence="1">
    <name type="scientific">Kwoniella dejecticola CBS 10117</name>
    <dbReference type="NCBI Taxonomy" id="1296121"/>
    <lineage>
        <taxon>Eukaryota</taxon>
        <taxon>Fungi</taxon>
        <taxon>Dikarya</taxon>
        <taxon>Basidiomycota</taxon>
        <taxon>Agaricomycotina</taxon>
        <taxon>Tremellomycetes</taxon>
        <taxon>Tremellales</taxon>
        <taxon>Cryptococcaceae</taxon>
        <taxon>Kwoniella</taxon>
    </lineage>
</organism>
<protein>
    <submittedName>
        <fullName evidence="1">Uncharacterized protein</fullName>
    </submittedName>
</protein>
<dbReference type="KEGG" id="kdj:28969407"/>
<dbReference type="EMBL" id="CP144536">
    <property type="protein sequence ID" value="WWC63087.1"/>
    <property type="molecule type" value="Genomic_DNA"/>
</dbReference>
<gene>
    <name evidence="1" type="ORF">I303_05708</name>
    <name evidence="2" type="ORF">I303_105686</name>
</gene>
<dbReference type="AlphaFoldDB" id="A0A1A6A051"/>
<reference evidence="2" key="3">
    <citation type="submission" date="2024-02" db="EMBL/GenBank/DDBJ databases">
        <title>Comparative genomics of Cryptococcus and Kwoniella reveals pathogenesis evolution and contrasting modes of karyotype evolution via chromosome fusion or intercentromeric recombination.</title>
        <authorList>
            <person name="Coelho M.A."/>
            <person name="David-Palma M."/>
            <person name="Shea T."/>
            <person name="Bowers K."/>
            <person name="McGinley-Smith S."/>
            <person name="Mohammad A.W."/>
            <person name="Gnirke A."/>
            <person name="Yurkov A.M."/>
            <person name="Nowrousian M."/>
            <person name="Sun S."/>
            <person name="Cuomo C.A."/>
            <person name="Heitman J."/>
        </authorList>
    </citation>
    <scope>NUCLEOTIDE SEQUENCE</scope>
    <source>
        <strain evidence="2">CBS 10117</strain>
    </source>
</reference>
<evidence type="ECO:0000313" key="2">
    <source>
        <dbReference type="EMBL" id="WWC63087.1"/>
    </source>
</evidence>
<reference evidence="2" key="2">
    <citation type="submission" date="2013-07" db="EMBL/GenBank/DDBJ databases">
        <authorList>
            <consortium name="The Broad Institute Genome Sequencing Platform"/>
            <person name="Cuomo C."/>
            <person name="Litvintseva A."/>
            <person name="Chen Y."/>
            <person name="Heitman J."/>
            <person name="Sun S."/>
            <person name="Springer D."/>
            <person name="Dromer F."/>
            <person name="Young S.K."/>
            <person name="Zeng Q."/>
            <person name="Gargeya S."/>
            <person name="Fitzgerald M."/>
            <person name="Abouelleil A."/>
            <person name="Alvarado L."/>
            <person name="Berlin A.M."/>
            <person name="Chapman S.B."/>
            <person name="Dewar J."/>
            <person name="Goldberg J."/>
            <person name="Griggs A."/>
            <person name="Gujja S."/>
            <person name="Hansen M."/>
            <person name="Howarth C."/>
            <person name="Imamovic A."/>
            <person name="Larimer J."/>
            <person name="McCowan C."/>
            <person name="Murphy C."/>
            <person name="Pearson M."/>
            <person name="Priest M."/>
            <person name="Roberts A."/>
            <person name="Saif S."/>
            <person name="Shea T."/>
            <person name="Sykes S."/>
            <person name="Wortman J."/>
            <person name="Nusbaum C."/>
            <person name="Birren B."/>
        </authorList>
    </citation>
    <scope>NUCLEOTIDE SEQUENCE</scope>
    <source>
        <strain evidence="2">CBS 10117</strain>
    </source>
</reference>
<dbReference type="RefSeq" id="XP_018261272.1">
    <property type="nucleotide sequence ID" value="XM_018409000.1"/>
</dbReference>
<keyword evidence="3" id="KW-1185">Reference proteome</keyword>
<reference evidence="1" key="1">
    <citation type="submission" date="2013-07" db="EMBL/GenBank/DDBJ databases">
        <title>The Genome Sequence of Cryptococcus dejecticola CBS10117.</title>
        <authorList>
            <consortium name="The Broad Institute Genome Sequencing Platform"/>
            <person name="Cuomo C."/>
            <person name="Litvintseva A."/>
            <person name="Chen Y."/>
            <person name="Heitman J."/>
            <person name="Sun S."/>
            <person name="Springer D."/>
            <person name="Dromer F."/>
            <person name="Young S.K."/>
            <person name="Zeng Q."/>
            <person name="Gargeya S."/>
            <person name="Fitzgerald M."/>
            <person name="Abouelleil A."/>
            <person name="Alvarado L."/>
            <person name="Berlin A.M."/>
            <person name="Chapman S.B."/>
            <person name="Dewar J."/>
            <person name="Goldberg J."/>
            <person name="Griggs A."/>
            <person name="Gujja S."/>
            <person name="Hansen M."/>
            <person name="Howarth C."/>
            <person name="Imamovic A."/>
            <person name="Larimer J."/>
            <person name="McCowan C."/>
            <person name="Murphy C."/>
            <person name="Pearson M."/>
            <person name="Priest M."/>
            <person name="Roberts A."/>
            <person name="Saif S."/>
            <person name="Shea T."/>
            <person name="Sykes S."/>
            <person name="Wortman J."/>
            <person name="Nusbaum C."/>
            <person name="Birren B."/>
        </authorList>
    </citation>
    <scope>NUCLEOTIDE SEQUENCE [LARGE SCALE GENOMIC DNA]</scope>
    <source>
        <strain evidence="1">CBS 10117</strain>
    </source>
</reference>